<feature type="non-terminal residue" evidence="1">
    <location>
        <position position="1"/>
    </location>
</feature>
<proteinExistence type="predicted"/>
<evidence type="ECO:0000313" key="2">
    <source>
        <dbReference type="Proteomes" id="UP000265520"/>
    </source>
</evidence>
<reference evidence="1 2" key="1">
    <citation type="journal article" date="2018" name="Front. Plant Sci.">
        <title>Red Clover (Trifolium pratense) and Zigzag Clover (T. medium) - A Picture of Genomic Similarities and Differences.</title>
        <authorList>
            <person name="Dluhosova J."/>
            <person name="Istvanek J."/>
            <person name="Nedelnik J."/>
            <person name="Repkova J."/>
        </authorList>
    </citation>
    <scope>NUCLEOTIDE SEQUENCE [LARGE SCALE GENOMIC DNA]</scope>
    <source>
        <strain evidence="2">cv. 10/8</strain>
        <tissue evidence="1">Leaf</tissue>
    </source>
</reference>
<protein>
    <submittedName>
        <fullName evidence="1">Uncharacterized protein</fullName>
    </submittedName>
</protein>
<name>A0A392SRC6_9FABA</name>
<organism evidence="1 2">
    <name type="scientific">Trifolium medium</name>
    <dbReference type="NCBI Taxonomy" id="97028"/>
    <lineage>
        <taxon>Eukaryota</taxon>
        <taxon>Viridiplantae</taxon>
        <taxon>Streptophyta</taxon>
        <taxon>Embryophyta</taxon>
        <taxon>Tracheophyta</taxon>
        <taxon>Spermatophyta</taxon>
        <taxon>Magnoliopsida</taxon>
        <taxon>eudicotyledons</taxon>
        <taxon>Gunneridae</taxon>
        <taxon>Pentapetalae</taxon>
        <taxon>rosids</taxon>
        <taxon>fabids</taxon>
        <taxon>Fabales</taxon>
        <taxon>Fabaceae</taxon>
        <taxon>Papilionoideae</taxon>
        <taxon>50 kb inversion clade</taxon>
        <taxon>NPAAA clade</taxon>
        <taxon>Hologalegina</taxon>
        <taxon>IRL clade</taxon>
        <taxon>Trifolieae</taxon>
        <taxon>Trifolium</taxon>
    </lineage>
</organism>
<sequence>GWNVVHNPDTQTPNHVSCDLHCAAIVPEKHEQNARHIPDKMRPIAIDVVVPWSDETHDRALCCSVNLSSPIEKNDALGYGPMVIAHLKPCTWNW</sequence>
<accession>A0A392SRC6</accession>
<keyword evidence="2" id="KW-1185">Reference proteome</keyword>
<dbReference type="AlphaFoldDB" id="A0A392SRC6"/>
<dbReference type="EMBL" id="LXQA010429000">
    <property type="protein sequence ID" value="MCI51249.1"/>
    <property type="molecule type" value="Genomic_DNA"/>
</dbReference>
<dbReference type="Proteomes" id="UP000265520">
    <property type="component" value="Unassembled WGS sequence"/>
</dbReference>
<evidence type="ECO:0000313" key="1">
    <source>
        <dbReference type="EMBL" id="MCI51249.1"/>
    </source>
</evidence>
<feature type="non-terminal residue" evidence="1">
    <location>
        <position position="94"/>
    </location>
</feature>
<comment type="caution">
    <text evidence="1">The sequence shown here is derived from an EMBL/GenBank/DDBJ whole genome shotgun (WGS) entry which is preliminary data.</text>
</comment>